<proteinExistence type="predicted"/>
<dbReference type="AlphaFoldDB" id="A0ABD0NP01"/>
<accession>A0ABD0NP01</accession>
<keyword evidence="2" id="KW-1185">Reference proteome</keyword>
<feature type="non-terminal residue" evidence="1">
    <location>
        <position position="73"/>
    </location>
</feature>
<dbReference type="Proteomes" id="UP001529510">
    <property type="component" value="Unassembled WGS sequence"/>
</dbReference>
<organism evidence="1 2">
    <name type="scientific">Cirrhinus mrigala</name>
    <name type="common">Mrigala</name>
    <dbReference type="NCBI Taxonomy" id="683832"/>
    <lineage>
        <taxon>Eukaryota</taxon>
        <taxon>Metazoa</taxon>
        <taxon>Chordata</taxon>
        <taxon>Craniata</taxon>
        <taxon>Vertebrata</taxon>
        <taxon>Euteleostomi</taxon>
        <taxon>Actinopterygii</taxon>
        <taxon>Neopterygii</taxon>
        <taxon>Teleostei</taxon>
        <taxon>Ostariophysi</taxon>
        <taxon>Cypriniformes</taxon>
        <taxon>Cyprinidae</taxon>
        <taxon>Labeoninae</taxon>
        <taxon>Labeonini</taxon>
        <taxon>Cirrhinus</taxon>
    </lineage>
</organism>
<protein>
    <submittedName>
        <fullName evidence="1">Uncharacterized protein</fullName>
    </submittedName>
</protein>
<feature type="non-terminal residue" evidence="1">
    <location>
        <position position="1"/>
    </location>
</feature>
<comment type="caution">
    <text evidence="1">The sequence shown here is derived from an EMBL/GenBank/DDBJ whole genome shotgun (WGS) entry which is preliminary data.</text>
</comment>
<evidence type="ECO:0000313" key="1">
    <source>
        <dbReference type="EMBL" id="KAL0163077.1"/>
    </source>
</evidence>
<sequence>TTIGVTSIALSPWDLDTFLVGSEGGLVLKCSFSSETVATVPPDGESVTLRAPVQFSFSPRGGPVHSVHFSPFH</sequence>
<dbReference type="EMBL" id="JAMKFB020000021">
    <property type="protein sequence ID" value="KAL0163077.1"/>
    <property type="molecule type" value="Genomic_DNA"/>
</dbReference>
<reference evidence="1 2" key="1">
    <citation type="submission" date="2024-05" db="EMBL/GenBank/DDBJ databases">
        <title>Genome sequencing and assembly of Indian major carp, Cirrhinus mrigala (Hamilton, 1822).</title>
        <authorList>
            <person name="Mohindra V."/>
            <person name="Chowdhury L.M."/>
            <person name="Lal K."/>
            <person name="Jena J.K."/>
        </authorList>
    </citation>
    <scope>NUCLEOTIDE SEQUENCE [LARGE SCALE GENOMIC DNA]</scope>
    <source>
        <strain evidence="1">CM1030</strain>
        <tissue evidence="1">Blood</tissue>
    </source>
</reference>
<name>A0ABD0NP01_CIRMR</name>
<gene>
    <name evidence="1" type="ORF">M9458_042473</name>
</gene>
<evidence type="ECO:0000313" key="2">
    <source>
        <dbReference type="Proteomes" id="UP001529510"/>
    </source>
</evidence>